<dbReference type="EMBL" id="JABBWG010000064">
    <property type="protein sequence ID" value="KAG1803964.1"/>
    <property type="molecule type" value="Genomic_DNA"/>
</dbReference>
<protein>
    <submittedName>
        <fullName evidence="2">Uncharacterized protein</fullName>
    </submittedName>
</protein>
<evidence type="ECO:0000256" key="1">
    <source>
        <dbReference type="SAM" id="Phobius"/>
    </source>
</evidence>
<keyword evidence="3" id="KW-1185">Reference proteome</keyword>
<gene>
    <name evidence="2" type="ORF">BJ212DRAFT_1591102</name>
</gene>
<dbReference type="GeneID" id="64636524"/>
<evidence type="ECO:0000313" key="3">
    <source>
        <dbReference type="Proteomes" id="UP000807769"/>
    </source>
</evidence>
<sequence>MCNRDQDTITISACSCDSGGDISKDPMEAGAYAPYGRTESQPLDLPDEWKLPSEPVARFCFTQFYLITLGKPDLEELWQDVSQWNGVNKRIVRSDDPVARQFITILIVLVYGACMLIIQHGITIADRTWLRMYSGDGNNAVEPPSHLRLTPILTQKTASLSMPLSDFCDGKRELESEVRKTRSSEVIKEGMKTRLLTPQQQCVAA</sequence>
<keyword evidence="1" id="KW-0472">Membrane</keyword>
<dbReference type="RefSeq" id="XP_041186662.1">
    <property type="nucleotide sequence ID" value="XM_041342508.1"/>
</dbReference>
<keyword evidence="1" id="KW-0812">Transmembrane</keyword>
<keyword evidence="1" id="KW-1133">Transmembrane helix</keyword>
<evidence type="ECO:0000313" key="2">
    <source>
        <dbReference type="EMBL" id="KAG1803964.1"/>
    </source>
</evidence>
<reference evidence="2" key="1">
    <citation type="journal article" date="2020" name="New Phytol.">
        <title>Comparative genomics reveals dynamic genome evolution in host specialist ectomycorrhizal fungi.</title>
        <authorList>
            <person name="Lofgren L.A."/>
            <person name="Nguyen N.H."/>
            <person name="Vilgalys R."/>
            <person name="Ruytinx J."/>
            <person name="Liao H.L."/>
            <person name="Branco S."/>
            <person name="Kuo A."/>
            <person name="LaButti K."/>
            <person name="Lipzen A."/>
            <person name="Andreopoulos W."/>
            <person name="Pangilinan J."/>
            <person name="Riley R."/>
            <person name="Hundley H."/>
            <person name="Na H."/>
            <person name="Barry K."/>
            <person name="Grigoriev I.V."/>
            <person name="Stajich J.E."/>
            <person name="Kennedy P.G."/>
        </authorList>
    </citation>
    <scope>NUCLEOTIDE SEQUENCE</scope>
    <source>
        <strain evidence="2">MN1</strain>
    </source>
</reference>
<proteinExistence type="predicted"/>
<accession>A0A9P7J5S3</accession>
<dbReference type="AlphaFoldDB" id="A0A9P7J5S3"/>
<dbReference type="OrthoDB" id="2617227at2759"/>
<name>A0A9P7J5S3_9AGAM</name>
<feature type="transmembrane region" description="Helical" evidence="1">
    <location>
        <begin position="102"/>
        <end position="122"/>
    </location>
</feature>
<dbReference type="Proteomes" id="UP000807769">
    <property type="component" value="Unassembled WGS sequence"/>
</dbReference>
<comment type="caution">
    <text evidence="2">The sequence shown here is derived from an EMBL/GenBank/DDBJ whole genome shotgun (WGS) entry which is preliminary data.</text>
</comment>
<organism evidence="2 3">
    <name type="scientific">Suillus subaureus</name>
    <dbReference type="NCBI Taxonomy" id="48587"/>
    <lineage>
        <taxon>Eukaryota</taxon>
        <taxon>Fungi</taxon>
        <taxon>Dikarya</taxon>
        <taxon>Basidiomycota</taxon>
        <taxon>Agaricomycotina</taxon>
        <taxon>Agaricomycetes</taxon>
        <taxon>Agaricomycetidae</taxon>
        <taxon>Boletales</taxon>
        <taxon>Suillineae</taxon>
        <taxon>Suillaceae</taxon>
        <taxon>Suillus</taxon>
    </lineage>
</organism>